<dbReference type="GO" id="GO:0008017">
    <property type="term" value="F:microtubule binding"/>
    <property type="evidence" value="ECO:0007669"/>
    <property type="project" value="InterPro"/>
</dbReference>
<dbReference type="InterPro" id="IPR036961">
    <property type="entry name" value="Kinesin_motor_dom_sf"/>
</dbReference>
<dbReference type="GO" id="GO:0005876">
    <property type="term" value="C:spindle microtubule"/>
    <property type="evidence" value="ECO:0007669"/>
    <property type="project" value="TreeGrafter"/>
</dbReference>
<name>A0AAP0RS75_LIQFO</name>
<keyword evidence="4" id="KW-0206">Cytoskeleton</keyword>
<dbReference type="GO" id="GO:0005524">
    <property type="term" value="F:ATP binding"/>
    <property type="evidence" value="ECO:0007669"/>
    <property type="project" value="InterPro"/>
</dbReference>
<sequence length="518" mass="57603">MMISFWGDLIRDEATILYQKLDQHPIIAAFRLGFCCLQRFLSNQGQLADKFDAKEYFSTTTVEVPTSIDGIKILRDAKLMPPNPSDAIQKEIFKPTPTKEFLVKIQSAENQYIKPPSIREFLIRRFLSFSSMKLRIKYFKVLSSLLRFQKLATVGSLKRAVMEVVTTILGGGLHVGILLWGKKVRDDNKTVLQTGISHDNQLDALGFTLEPNSSQTHPPIGPGHSPPLTSYGRLGKEDASERGIMFRALEDIITNTSPASDCVEVSFLQLYMESIQDLLTSEKINIPKTGEVSLPGAAVVKIRDLDHVLQLIQIGEPNCHAANTKLNTESSRSHAILMVFVRRSFNEKVVDEVSSREKDTRSGISGGNVIPTVRKSKLLIVDLEGFERIDKSGSEGHLLEEAKFINLSLTSLGKCINALAENSPHIPTRDSKLTKLLCDSFGGYSYNYFFHLYFFYKASYKYNIESIEKIVEEGGLDALLMLLRSSYNTTILGVASGANANLAMNGDVVNPLRTLSGI</sequence>
<evidence type="ECO:0000313" key="7">
    <source>
        <dbReference type="EMBL" id="KAK9283671.1"/>
    </source>
</evidence>
<evidence type="ECO:0000259" key="6">
    <source>
        <dbReference type="PROSITE" id="PS50067"/>
    </source>
</evidence>
<gene>
    <name evidence="7" type="ORF">L1049_011921</name>
</gene>
<dbReference type="EMBL" id="JBBPBK010000006">
    <property type="protein sequence ID" value="KAK9283671.1"/>
    <property type="molecule type" value="Genomic_DNA"/>
</dbReference>
<organism evidence="7 8">
    <name type="scientific">Liquidambar formosana</name>
    <name type="common">Formosan gum</name>
    <dbReference type="NCBI Taxonomy" id="63359"/>
    <lineage>
        <taxon>Eukaryota</taxon>
        <taxon>Viridiplantae</taxon>
        <taxon>Streptophyta</taxon>
        <taxon>Embryophyta</taxon>
        <taxon>Tracheophyta</taxon>
        <taxon>Spermatophyta</taxon>
        <taxon>Magnoliopsida</taxon>
        <taxon>eudicotyledons</taxon>
        <taxon>Gunneridae</taxon>
        <taxon>Pentapetalae</taxon>
        <taxon>Saxifragales</taxon>
        <taxon>Altingiaceae</taxon>
        <taxon>Liquidambar</taxon>
    </lineage>
</organism>
<keyword evidence="8" id="KW-1185">Reference proteome</keyword>
<evidence type="ECO:0000256" key="3">
    <source>
        <dbReference type="ARBA" id="ARBA00023175"/>
    </source>
</evidence>
<keyword evidence="2" id="KW-0963">Cytoplasm</keyword>
<dbReference type="InterPro" id="IPR047149">
    <property type="entry name" value="KIF11-like"/>
</dbReference>
<dbReference type="InterPro" id="IPR027417">
    <property type="entry name" value="P-loop_NTPase"/>
</dbReference>
<feature type="domain" description="Kinesin motor" evidence="6">
    <location>
        <begin position="240"/>
        <end position="443"/>
    </location>
</feature>
<dbReference type="GO" id="GO:0072686">
    <property type="term" value="C:mitotic spindle"/>
    <property type="evidence" value="ECO:0007669"/>
    <property type="project" value="TreeGrafter"/>
</dbReference>
<comment type="caution">
    <text evidence="5">Lacks conserved residue(s) required for the propagation of feature annotation.</text>
</comment>
<evidence type="ECO:0000256" key="2">
    <source>
        <dbReference type="ARBA" id="ARBA00022490"/>
    </source>
</evidence>
<dbReference type="PROSITE" id="PS50067">
    <property type="entry name" value="KINESIN_MOTOR_2"/>
    <property type="match status" value="1"/>
</dbReference>
<evidence type="ECO:0000256" key="4">
    <source>
        <dbReference type="ARBA" id="ARBA00023212"/>
    </source>
</evidence>
<dbReference type="PANTHER" id="PTHR47970">
    <property type="entry name" value="KINESIN-LIKE PROTEIN KIF11"/>
    <property type="match status" value="1"/>
</dbReference>
<comment type="caution">
    <text evidence="7">The sequence shown here is derived from an EMBL/GenBank/DDBJ whole genome shotgun (WGS) entry which is preliminary data.</text>
</comment>
<comment type="similarity">
    <text evidence="5">Belongs to the TRAFAC class myosin-kinesin ATPase superfamily. Kinesin family.</text>
</comment>
<evidence type="ECO:0000313" key="8">
    <source>
        <dbReference type="Proteomes" id="UP001415857"/>
    </source>
</evidence>
<dbReference type="AlphaFoldDB" id="A0AAP0RS75"/>
<dbReference type="Pfam" id="PF00225">
    <property type="entry name" value="Kinesin"/>
    <property type="match status" value="1"/>
</dbReference>
<dbReference type="GO" id="GO:0090307">
    <property type="term" value="P:mitotic spindle assembly"/>
    <property type="evidence" value="ECO:0007669"/>
    <property type="project" value="TreeGrafter"/>
</dbReference>
<reference evidence="7 8" key="1">
    <citation type="journal article" date="2024" name="Plant J.">
        <title>Genome sequences and population genomics reveal climatic adaptation and genomic divergence between two closely related sweetgum species.</title>
        <authorList>
            <person name="Xu W.Q."/>
            <person name="Ren C.Q."/>
            <person name="Zhang X.Y."/>
            <person name="Comes H.P."/>
            <person name="Liu X.H."/>
            <person name="Li Y.G."/>
            <person name="Kettle C.J."/>
            <person name="Jalonen R."/>
            <person name="Gaisberger H."/>
            <person name="Ma Y.Z."/>
            <person name="Qiu Y.X."/>
        </authorList>
    </citation>
    <scope>NUCLEOTIDE SEQUENCE [LARGE SCALE GENOMIC DNA]</scope>
    <source>
        <strain evidence="7">Hangzhou</strain>
    </source>
</reference>
<evidence type="ECO:0000256" key="5">
    <source>
        <dbReference type="PROSITE-ProRule" id="PRU00283"/>
    </source>
</evidence>
<evidence type="ECO:0000256" key="1">
    <source>
        <dbReference type="ARBA" id="ARBA00004245"/>
    </source>
</evidence>
<dbReference type="Pfam" id="PF23603">
    <property type="entry name" value="Ubiquitin_TPR1"/>
    <property type="match status" value="1"/>
</dbReference>
<proteinExistence type="inferred from homology"/>
<dbReference type="Gene3D" id="3.40.850.10">
    <property type="entry name" value="Kinesin motor domain"/>
    <property type="match status" value="1"/>
</dbReference>
<accession>A0AAP0RS75</accession>
<dbReference type="SUPFAM" id="SSF52540">
    <property type="entry name" value="P-loop containing nucleoside triphosphate hydrolases"/>
    <property type="match status" value="1"/>
</dbReference>
<dbReference type="InterPro" id="IPR001752">
    <property type="entry name" value="Kinesin_motor_dom"/>
</dbReference>
<comment type="subcellular location">
    <subcellularLocation>
        <location evidence="1">Cytoplasm</location>
        <location evidence="1">Cytoskeleton</location>
    </subcellularLocation>
</comment>
<dbReference type="PRINTS" id="PR00380">
    <property type="entry name" value="KINESINHEAVY"/>
</dbReference>
<keyword evidence="3" id="KW-0505">Motor protein</keyword>
<dbReference type="GO" id="GO:0051231">
    <property type="term" value="P:spindle elongation"/>
    <property type="evidence" value="ECO:0007669"/>
    <property type="project" value="TreeGrafter"/>
</dbReference>
<protein>
    <recommendedName>
        <fullName evidence="6">Kinesin motor domain-containing protein</fullName>
    </recommendedName>
</protein>
<dbReference type="InterPro" id="IPR057625">
    <property type="entry name" value="TPR1-6-like_ubiquitin"/>
</dbReference>
<dbReference type="PANTHER" id="PTHR47970:SF6">
    <property type="entry name" value="KINESIN-LIKE PROTEIN KIN-UC ISOFORM X1"/>
    <property type="match status" value="1"/>
</dbReference>
<dbReference type="GO" id="GO:0007018">
    <property type="term" value="P:microtubule-based movement"/>
    <property type="evidence" value="ECO:0007669"/>
    <property type="project" value="InterPro"/>
</dbReference>
<dbReference type="GO" id="GO:0008574">
    <property type="term" value="F:plus-end-directed microtubule motor activity"/>
    <property type="evidence" value="ECO:0007669"/>
    <property type="project" value="TreeGrafter"/>
</dbReference>
<dbReference type="Proteomes" id="UP001415857">
    <property type="component" value="Unassembled WGS sequence"/>
</dbReference>
<dbReference type="SMART" id="SM00129">
    <property type="entry name" value="KISc"/>
    <property type="match status" value="1"/>
</dbReference>